<dbReference type="InterPro" id="IPR026634">
    <property type="entry name" value="TPST-like"/>
</dbReference>
<organism evidence="3 4">
    <name type="scientific">Parasedimentitalea marina</name>
    <dbReference type="NCBI Taxonomy" id="2483033"/>
    <lineage>
        <taxon>Bacteria</taxon>
        <taxon>Pseudomonadati</taxon>
        <taxon>Pseudomonadota</taxon>
        <taxon>Alphaproteobacteria</taxon>
        <taxon>Rhodobacterales</taxon>
        <taxon>Paracoccaceae</taxon>
        <taxon>Parasedimentitalea</taxon>
    </lineage>
</organism>
<dbReference type="EMBL" id="CP033219">
    <property type="protein sequence ID" value="AZV78357.1"/>
    <property type="molecule type" value="Genomic_DNA"/>
</dbReference>
<dbReference type="OrthoDB" id="9800698at2"/>
<dbReference type="KEGG" id="sedi:EBB79_11035"/>
<protein>
    <submittedName>
        <fullName evidence="3">Sulfotransferase family protein</fullName>
    </submittedName>
</protein>
<dbReference type="PROSITE" id="PS50005">
    <property type="entry name" value="TPR"/>
    <property type="match status" value="1"/>
</dbReference>
<dbReference type="SMART" id="SM00028">
    <property type="entry name" value="TPR"/>
    <property type="match status" value="3"/>
</dbReference>
<keyword evidence="4" id="KW-1185">Reference proteome</keyword>
<accession>A0A3T0N2Z4</accession>
<evidence type="ECO:0000256" key="1">
    <source>
        <dbReference type="ARBA" id="ARBA00022679"/>
    </source>
</evidence>
<evidence type="ECO:0000313" key="3">
    <source>
        <dbReference type="EMBL" id="AZV78357.1"/>
    </source>
</evidence>
<evidence type="ECO:0000256" key="2">
    <source>
        <dbReference type="PROSITE-ProRule" id="PRU00339"/>
    </source>
</evidence>
<keyword evidence="1 3" id="KW-0808">Transferase</keyword>
<dbReference type="Pfam" id="PF13469">
    <property type="entry name" value="Sulfotransfer_3"/>
    <property type="match status" value="1"/>
</dbReference>
<dbReference type="SUPFAM" id="SSF52540">
    <property type="entry name" value="P-loop containing nucleoside triphosphate hydrolases"/>
    <property type="match status" value="1"/>
</dbReference>
<dbReference type="InterPro" id="IPR027417">
    <property type="entry name" value="P-loop_NTPase"/>
</dbReference>
<dbReference type="InterPro" id="IPR011990">
    <property type="entry name" value="TPR-like_helical_dom_sf"/>
</dbReference>
<dbReference type="InterPro" id="IPR019734">
    <property type="entry name" value="TPR_rpt"/>
</dbReference>
<sequence>MPNSAQLENSSQGVASHSTQHVLTTADFLVRKGHYRMALAGLLPLLQGGSLDAGVLDRTASCYFQLGDTQTAISLVETLIEIRPDLTAVWGKLAAMKHSTGDKKGAIEGYHKVLKVSPNSALALSALNRVAPFKRNSAKAARLRTISKSKNLSSDERSAVFSALGQIEHSSNRPGAAFRFFAKAKAIKEGDYAPDAMDQLVDGQIQKFQHSSTPESQTDGPRVVFVVGMPRSGTTLVENILARHSSVGTIGESPALSKTLQVVRKHVEDTHRGADVWDWFGQLSEQEIFMFRRCYYEFVSQGQNVTHDVIVDKMPHNSLNLGLAHILLPDAKFVFMSRHPLDVGLSNFSTNFHTGNEFTCRLDWIGRMTCSIYRSIEDYKNKLPDQLRIQSYQELVTAPEPQIRALLKHTNLAWQDECLAPQDVVGAIRTASVEQVREKINTKALGKWEPYQEHLQPLVDALGGPEWIRNWQTMDEMSASC</sequence>
<dbReference type="PANTHER" id="PTHR12788:SF10">
    <property type="entry name" value="PROTEIN-TYROSINE SULFOTRANSFERASE"/>
    <property type="match status" value="1"/>
</dbReference>
<reference evidence="3 4" key="1">
    <citation type="submission" date="2018-10" db="EMBL/GenBank/DDBJ databases">
        <title>Parasedimentitalea marina sp. nov., a psychrophilic bacterium isolated from deep seawater of the New Britain Trench.</title>
        <authorList>
            <person name="Cao J."/>
        </authorList>
    </citation>
    <scope>NUCLEOTIDE SEQUENCE [LARGE SCALE GENOMIC DNA]</scope>
    <source>
        <strain evidence="3 4">W43</strain>
    </source>
</reference>
<proteinExistence type="predicted"/>
<evidence type="ECO:0000313" key="4">
    <source>
        <dbReference type="Proteomes" id="UP000283063"/>
    </source>
</evidence>
<dbReference type="Gene3D" id="1.25.40.10">
    <property type="entry name" value="Tetratricopeptide repeat domain"/>
    <property type="match status" value="1"/>
</dbReference>
<dbReference type="PANTHER" id="PTHR12788">
    <property type="entry name" value="PROTEIN-TYROSINE SULFOTRANSFERASE 2"/>
    <property type="match status" value="1"/>
</dbReference>
<dbReference type="Proteomes" id="UP000283063">
    <property type="component" value="Chromosome"/>
</dbReference>
<dbReference type="Gene3D" id="3.40.50.300">
    <property type="entry name" value="P-loop containing nucleotide triphosphate hydrolases"/>
    <property type="match status" value="1"/>
</dbReference>
<feature type="repeat" description="TPR" evidence="2">
    <location>
        <begin position="87"/>
        <end position="120"/>
    </location>
</feature>
<dbReference type="RefSeq" id="WP_127748919.1">
    <property type="nucleotide sequence ID" value="NZ_CP033219.1"/>
</dbReference>
<dbReference type="AlphaFoldDB" id="A0A3T0N2Z4"/>
<name>A0A3T0N2Z4_9RHOB</name>
<gene>
    <name evidence="3" type="ORF">EBB79_11035</name>
</gene>
<dbReference type="SUPFAM" id="SSF48452">
    <property type="entry name" value="TPR-like"/>
    <property type="match status" value="1"/>
</dbReference>
<dbReference type="GO" id="GO:0008476">
    <property type="term" value="F:protein-tyrosine sulfotransferase activity"/>
    <property type="evidence" value="ECO:0007669"/>
    <property type="project" value="InterPro"/>
</dbReference>
<keyword evidence="2" id="KW-0802">TPR repeat</keyword>